<name>A0ACC1JL71_9FUNG</name>
<proteinExistence type="predicted"/>
<organism evidence="1 2">
    <name type="scientific">Coemansia nantahalensis</name>
    <dbReference type="NCBI Taxonomy" id="2789366"/>
    <lineage>
        <taxon>Eukaryota</taxon>
        <taxon>Fungi</taxon>
        <taxon>Fungi incertae sedis</taxon>
        <taxon>Zoopagomycota</taxon>
        <taxon>Kickxellomycotina</taxon>
        <taxon>Kickxellomycetes</taxon>
        <taxon>Kickxellales</taxon>
        <taxon>Kickxellaceae</taxon>
        <taxon>Coemansia</taxon>
    </lineage>
</organism>
<gene>
    <name evidence="1" type="ORF">IWQ57_005896</name>
</gene>
<reference evidence="1" key="1">
    <citation type="submission" date="2022-07" db="EMBL/GenBank/DDBJ databases">
        <title>Phylogenomic reconstructions and comparative analyses of Kickxellomycotina fungi.</title>
        <authorList>
            <person name="Reynolds N.K."/>
            <person name="Stajich J.E."/>
            <person name="Barry K."/>
            <person name="Grigoriev I.V."/>
            <person name="Crous P."/>
            <person name="Smith M.E."/>
        </authorList>
    </citation>
    <scope>NUCLEOTIDE SEQUENCE</scope>
    <source>
        <strain evidence="1">CBS 109366</strain>
    </source>
</reference>
<dbReference type="EMBL" id="JANBUJ010003073">
    <property type="protein sequence ID" value="KAJ2762032.1"/>
    <property type="molecule type" value="Genomic_DNA"/>
</dbReference>
<comment type="caution">
    <text evidence="1">The sequence shown here is derived from an EMBL/GenBank/DDBJ whole genome shotgun (WGS) entry which is preliminary data.</text>
</comment>
<accession>A0ACC1JL71</accession>
<evidence type="ECO:0000313" key="1">
    <source>
        <dbReference type="EMBL" id="KAJ2762032.1"/>
    </source>
</evidence>
<feature type="non-terminal residue" evidence="1">
    <location>
        <position position="277"/>
    </location>
</feature>
<sequence>MDPSGGGDGASDDFVQGLNHAAGVFGAGGANGSGGISDGGFEDLWGIGDAASMFFNMDAFSSAPATGGGSGPLMAGGATLAADSGSASTADLFGFDMGGTSMDADALKLILQGDTSMDELLGGLGTSAGGGAAVPAAGPMVGATLAPADLDAMAAASSQPAAVTVKSPTPLAKKPRPPKAKKAAAPKADRPSKAKAKKAATPKLKSPTPQPADAARTGPTSPASDTVRRIKPKADSIASPTPSAKSITAAAAAAPPPRAPSATPVAMLNGRQPAQML</sequence>
<protein>
    <submittedName>
        <fullName evidence="1">Uncharacterized protein</fullName>
    </submittedName>
</protein>
<evidence type="ECO:0000313" key="2">
    <source>
        <dbReference type="Proteomes" id="UP001140234"/>
    </source>
</evidence>
<dbReference type="Proteomes" id="UP001140234">
    <property type="component" value="Unassembled WGS sequence"/>
</dbReference>
<keyword evidence="2" id="KW-1185">Reference proteome</keyword>